<dbReference type="Gene3D" id="3.40.630.30">
    <property type="match status" value="1"/>
</dbReference>
<dbReference type="Proteomes" id="UP001143307">
    <property type="component" value="Unassembled WGS sequence"/>
</dbReference>
<sequence>MNIRTYQDSDEDAVIGLWNECGLVVAHNDPRKDIARKLEVGRDLFLVGVVNDQIVASVMGGYDGHRGWVNYLAVSPDQQRKSYGTVMMRAIEKILLVRGCPKLNLQVRRANTAIIDFYNSIGYGEDAVVSMGKRLIPDH</sequence>
<dbReference type="RefSeq" id="WP_007229863.1">
    <property type="nucleotide sequence ID" value="NZ_SHNP01000005.1"/>
</dbReference>
<dbReference type="EMBL" id="SHNP01000005">
    <property type="protein sequence ID" value="MCX2974785.1"/>
    <property type="molecule type" value="Genomic_DNA"/>
</dbReference>
<dbReference type="InterPro" id="IPR000182">
    <property type="entry name" value="GNAT_dom"/>
</dbReference>
<dbReference type="CDD" id="cd04301">
    <property type="entry name" value="NAT_SF"/>
    <property type="match status" value="1"/>
</dbReference>
<keyword evidence="2" id="KW-0012">Acyltransferase</keyword>
<dbReference type="InterPro" id="IPR016181">
    <property type="entry name" value="Acyl_CoA_acyltransferase"/>
</dbReference>
<name>A0ABT3SXR1_9GAMM</name>
<evidence type="ECO:0000256" key="1">
    <source>
        <dbReference type="ARBA" id="ARBA00022679"/>
    </source>
</evidence>
<proteinExistence type="predicted"/>
<dbReference type="PANTHER" id="PTHR43877">
    <property type="entry name" value="AMINOALKYLPHOSPHONATE N-ACETYLTRANSFERASE-RELATED-RELATED"/>
    <property type="match status" value="1"/>
</dbReference>
<gene>
    <name evidence="4" type="ORF">EYC87_14425</name>
</gene>
<evidence type="ECO:0000256" key="2">
    <source>
        <dbReference type="ARBA" id="ARBA00023315"/>
    </source>
</evidence>
<evidence type="ECO:0000313" key="4">
    <source>
        <dbReference type="EMBL" id="MCX2974785.1"/>
    </source>
</evidence>
<accession>A0ABT3SXR1</accession>
<dbReference type="Pfam" id="PF00583">
    <property type="entry name" value="Acetyltransf_1"/>
    <property type="match status" value="1"/>
</dbReference>
<dbReference type="PROSITE" id="PS51186">
    <property type="entry name" value="GNAT"/>
    <property type="match status" value="1"/>
</dbReference>
<dbReference type="PANTHER" id="PTHR43877:SF2">
    <property type="entry name" value="AMINOALKYLPHOSPHONATE N-ACETYLTRANSFERASE-RELATED"/>
    <property type="match status" value="1"/>
</dbReference>
<dbReference type="InterPro" id="IPR050832">
    <property type="entry name" value="Bact_Acetyltransf"/>
</dbReference>
<keyword evidence="1" id="KW-0808">Transferase</keyword>
<reference evidence="4" key="1">
    <citation type="submission" date="2019-02" db="EMBL/GenBank/DDBJ databases">
        <authorList>
            <person name="Li S.-H."/>
        </authorList>
    </citation>
    <scope>NUCLEOTIDE SEQUENCE</scope>
    <source>
        <strain evidence="4">IMCC8485</strain>
    </source>
</reference>
<evidence type="ECO:0000313" key="5">
    <source>
        <dbReference type="Proteomes" id="UP001143307"/>
    </source>
</evidence>
<dbReference type="SUPFAM" id="SSF55729">
    <property type="entry name" value="Acyl-CoA N-acyltransferases (Nat)"/>
    <property type="match status" value="1"/>
</dbReference>
<comment type="caution">
    <text evidence="4">The sequence shown here is derived from an EMBL/GenBank/DDBJ whole genome shotgun (WGS) entry which is preliminary data.</text>
</comment>
<dbReference type="NCBIfam" id="NF002959">
    <property type="entry name" value="PRK03624.1"/>
    <property type="match status" value="1"/>
</dbReference>
<feature type="domain" description="N-acetyltransferase" evidence="3">
    <location>
        <begin position="1"/>
        <end position="139"/>
    </location>
</feature>
<protein>
    <submittedName>
        <fullName evidence="4">GNAT family acetyltransferase</fullName>
    </submittedName>
</protein>
<organism evidence="4 5">
    <name type="scientific">Candidatus Seongchinamella marina</name>
    <dbReference type="NCBI Taxonomy" id="2518990"/>
    <lineage>
        <taxon>Bacteria</taxon>
        <taxon>Pseudomonadati</taxon>
        <taxon>Pseudomonadota</taxon>
        <taxon>Gammaproteobacteria</taxon>
        <taxon>Cellvibrionales</taxon>
        <taxon>Halieaceae</taxon>
        <taxon>Seongchinamella</taxon>
    </lineage>
</organism>
<evidence type="ECO:0000259" key="3">
    <source>
        <dbReference type="PROSITE" id="PS51186"/>
    </source>
</evidence>
<keyword evidence="5" id="KW-1185">Reference proteome</keyword>